<dbReference type="SMART" id="SM00239">
    <property type="entry name" value="C2"/>
    <property type="match status" value="1"/>
</dbReference>
<dbReference type="AlphaFoldDB" id="A0AAV4UYE6"/>
<evidence type="ECO:0000313" key="3">
    <source>
        <dbReference type="EMBL" id="GIY62847.1"/>
    </source>
</evidence>
<dbReference type="PANTHER" id="PTHR13076:SF9">
    <property type="entry name" value="COILED-COIL AND C2 DOMAIN-CONTAINING PROTEIN 1-LIKE"/>
    <property type="match status" value="1"/>
</dbReference>
<dbReference type="InterPro" id="IPR006608">
    <property type="entry name" value="CC2D1A/B_DM14"/>
</dbReference>
<dbReference type="EMBL" id="BPLQ01012138">
    <property type="protein sequence ID" value="GIY62847.1"/>
    <property type="molecule type" value="Genomic_DNA"/>
</dbReference>
<dbReference type="InterPro" id="IPR000008">
    <property type="entry name" value="C2_dom"/>
</dbReference>
<dbReference type="PROSITE" id="PS50004">
    <property type="entry name" value="C2"/>
    <property type="match status" value="1"/>
</dbReference>
<protein>
    <submittedName>
        <fullName evidence="3">Coiled-coil and C2 domain-containing protein 1-like</fullName>
    </submittedName>
</protein>
<dbReference type="InterPro" id="IPR039725">
    <property type="entry name" value="CC2D1A/B"/>
</dbReference>
<dbReference type="PANTHER" id="PTHR13076">
    <property type="entry name" value="COILED-COIL AND C2 DOMAIN-CONTAINING PROTEIN 1-LIKE"/>
    <property type="match status" value="1"/>
</dbReference>
<evidence type="ECO:0000313" key="4">
    <source>
        <dbReference type="Proteomes" id="UP001054837"/>
    </source>
</evidence>
<comment type="caution">
    <text evidence="3">The sequence shown here is derived from an EMBL/GenBank/DDBJ whole genome shotgun (WGS) entry which is preliminary data.</text>
</comment>
<dbReference type="InterPro" id="IPR035892">
    <property type="entry name" value="C2_domain_sf"/>
</dbReference>
<dbReference type="SUPFAM" id="SSF49562">
    <property type="entry name" value="C2 domain (Calcium/lipid-binding domain, CaLB)"/>
    <property type="match status" value="1"/>
</dbReference>
<dbReference type="Gene3D" id="2.60.40.150">
    <property type="entry name" value="C2 domain"/>
    <property type="match status" value="1"/>
</dbReference>
<dbReference type="SMART" id="SM00685">
    <property type="entry name" value="DM14"/>
    <property type="match status" value="4"/>
</dbReference>
<evidence type="ECO:0000259" key="2">
    <source>
        <dbReference type="PROSITE" id="PS50004"/>
    </source>
</evidence>
<proteinExistence type="inferred from homology"/>
<reference evidence="3 4" key="1">
    <citation type="submission" date="2021-06" db="EMBL/GenBank/DDBJ databases">
        <title>Caerostris darwini draft genome.</title>
        <authorList>
            <person name="Kono N."/>
            <person name="Arakawa K."/>
        </authorList>
    </citation>
    <scope>NUCLEOTIDE SEQUENCE [LARGE SCALE GENOMIC DNA]</scope>
</reference>
<comment type="similarity">
    <text evidence="1">Belongs to the CC2D1 family.</text>
</comment>
<feature type="domain" description="C2" evidence="2">
    <location>
        <begin position="561"/>
        <end position="697"/>
    </location>
</feature>
<dbReference type="Pfam" id="PF21528">
    <property type="entry name" value="CC2D1A-B_DM14"/>
    <property type="match status" value="2"/>
</dbReference>
<sequence length="737" mass="84250">MNNSSSENETDKKYIETELDDLLREKISNASFSFKSNDNVDTEKSTELCMKINSTKESAQIFPKQKELIDESIDIIKESTNKNNIEKKFSHSSHITDPILILLQERLSMYREAIEAAKINEDFSKVRRFGRALKTIENLLKSANSGILINEDDIPPLVKIPKIKSSDKFNCDSMVLSMKENSTAHDSNNSEKIPSSSMESTQSLLVTRRNQYKMVALQAKRNGKKELALNYLRTIKKFDTIIEAINNNIPVDLSNIPPPLKDFSETSVVKDNSHGTVIAEAQLSNSEKNALTAVNEIKELDLFGVPSPPTTTLEALQQILEKYTVTKHAAEAENNSGKVRRLQRIIKQFETAIKDYTAGKHVDFEILPVPPGFAPILLPNGKSVEKPKKEGEESNICNKNYNSAIVSPSVKELKIQGINTSNITEKLLRFLLMRQKLFRQIALKAKKNGDLQKAEEYLKMSKGFDSLIEATKCGLPIDITTIPKLPELEPDFIVLEKNKSESCNQEDVYKNLEEDLCNQIDKCNSYKNHFLHLGDVSSAINFENLCFQSKQDFAFIQNLKSQGSPVPKYFYEMRFYSQVQCHSDIEQNEIEVAIEQGVDLPKQNENFFVKLEFPIPPETPQYAKTNTIRCTNNPMFQENFKFKFNRKSHFHLRQFKKQALKLEVWLKNGFLRNDSYLGTVCVPLADLEYKCFIHDNFDLMDGHKASGGKLVVQLRLREPLLMKQIEEIYQKWLVIEK</sequence>
<gene>
    <name evidence="3" type="primary">l(2)gd1</name>
    <name evidence="3" type="ORF">CDAR_89821</name>
</gene>
<name>A0AAV4UYE6_9ARAC</name>
<keyword evidence="4" id="KW-1185">Reference proteome</keyword>
<evidence type="ECO:0000256" key="1">
    <source>
        <dbReference type="ARBA" id="ARBA00010672"/>
    </source>
</evidence>
<dbReference type="GO" id="GO:0001227">
    <property type="term" value="F:DNA-binding transcription repressor activity, RNA polymerase II-specific"/>
    <property type="evidence" value="ECO:0007669"/>
    <property type="project" value="InterPro"/>
</dbReference>
<dbReference type="Proteomes" id="UP001054837">
    <property type="component" value="Unassembled WGS sequence"/>
</dbReference>
<dbReference type="Pfam" id="PF00168">
    <property type="entry name" value="C2"/>
    <property type="match status" value="1"/>
</dbReference>
<accession>A0AAV4UYE6</accession>
<organism evidence="3 4">
    <name type="scientific">Caerostris darwini</name>
    <dbReference type="NCBI Taxonomy" id="1538125"/>
    <lineage>
        <taxon>Eukaryota</taxon>
        <taxon>Metazoa</taxon>
        <taxon>Ecdysozoa</taxon>
        <taxon>Arthropoda</taxon>
        <taxon>Chelicerata</taxon>
        <taxon>Arachnida</taxon>
        <taxon>Araneae</taxon>
        <taxon>Araneomorphae</taxon>
        <taxon>Entelegynae</taxon>
        <taxon>Araneoidea</taxon>
        <taxon>Araneidae</taxon>
        <taxon>Caerostris</taxon>
    </lineage>
</organism>